<evidence type="ECO:0000256" key="1">
    <source>
        <dbReference type="SAM" id="Phobius"/>
    </source>
</evidence>
<evidence type="ECO:0000313" key="3">
    <source>
        <dbReference type="Proteomes" id="UP000632339"/>
    </source>
</evidence>
<keyword evidence="1" id="KW-0472">Membrane</keyword>
<dbReference type="RefSeq" id="WP_019945507.1">
    <property type="nucleotide sequence ID" value="NZ_BMLI01000004.1"/>
</dbReference>
<reference evidence="3" key="1">
    <citation type="journal article" date="2019" name="Int. J. Syst. Evol. Microbiol.">
        <title>The Global Catalogue of Microorganisms (GCM) 10K type strain sequencing project: providing services to taxonomists for standard genome sequencing and annotation.</title>
        <authorList>
            <consortium name="The Broad Institute Genomics Platform"/>
            <consortium name="The Broad Institute Genome Sequencing Center for Infectious Disease"/>
            <person name="Wu L."/>
            <person name="Ma J."/>
        </authorList>
    </citation>
    <scope>NUCLEOTIDE SEQUENCE [LARGE SCALE GENOMIC DNA]</scope>
    <source>
        <strain evidence="3">CGMCC 1.6375</strain>
    </source>
</reference>
<feature type="transmembrane region" description="Helical" evidence="1">
    <location>
        <begin position="35"/>
        <end position="57"/>
    </location>
</feature>
<protein>
    <submittedName>
        <fullName evidence="2">Uncharacterized protein</fullName>
    </submittedName>
</protein>
<proteinExistence type="predicted"/>
<accession>A0ABQ2IJL7</accession>
<comment type="caution">
    <text evidence="2">The sequence shown here is derived from an EMBL/GenBank/DDBJ whole genome shotgun (WGS) entry which is preliminary data.</text>
</comment>
<keyword evidence="1" id="KW-0812">Transmembrane</keyword>
<keyword evidence="3" id="KW-1185">Reference proteome</keyword>
<evidence type="ECO:0000313" key="2">
    <source>
        <dbReference type="EMBL" id="GGN14174.1"/>
    </source>
</evidence>
<gene>
    <name evidence="2" type="ORF">GCM10010967_58000</name>
</gene>
<organism evidence="2 3">
    <name type="scientific">Dyadobacter beijingensis</name>
    <dbReference type="NCBI Taxonomy" id="365489"/>
    <lineage>
        <taxon>Bacteria</taxon>
        <taxon>Pseudomonadati</taxon>
        <taxon>Bacteroidota</taxon>
        <taxon>Cytophagia</taxon>
        <taxon>Cytophagales</taxon>
        <taxon>Spirosomataceae</taxon>
        <taxon>Dyadobacter</taxon>
    </lineage>
</organism>
<sequence length="247" mass="29341">MSEEEKRKIFEEELYRFEARHSFETKKDVSKNGKLWIFLNSNFGLWLMSTVVIGLIVGGYSKYEERKNLEIKEEEASRRLIGEMKYRVYKLGVELSYLSKEAKVASAAGSENIDEEEYRNFDYKKPINVKTIFLSIDSLFLGADGLIMTSRDKWNIFPEYKDRRLATLFSELEDSGKLKKKDNDPIAREWDQLREEFKVLADAHSKKAFLDSPEEIGVLRRRKFWSDWYLLLLRTQAQLIYWERIDE</sequence>
<keyword evidence="1" id="KW-1133">Transmembrane helix</keyword>
<name>A0ABQ2IJL7_9BACT</name>
<dbReference type="Proteomes" id="UP000632339">
    <property type="component" value="Unassembled WGS sequence"/>
</dbReference>
<dbReference type="EMBL" id="BMLI01000004">
    <property type="protein sequence ID" value="GGN14174.1"/>
    <property type="molecule type" value="Genomic_DNA"/>
</dbReference>